<dbReference type="AlphaFoldDB" id="A0A4S2N5B1"/>
<dbReference type="EMBL" id="ML220113">
    <property type="protein sequence ID" value="TGZ84244.1"/>
    <property type="molecule type" value="Genomic_DNA"/>
</dbReference>
<evidence type="ECO:0000256" key="1">
    <source>
        <dbReference type="ARBA" id="ARBA00004123"/>
    </source>
</evidence>
<organism evidence="9 10">
    <name type="scientific">Ascodesmis nigricans</name>
    <dbReference type="NCBI Taxonomy" id="341454"/>
    <lineage>
        <taxon>Eukaryota</taxon>
        <taxon>Fungi</taxon>
        <taxon>Dikarya</taxon>
        <taxon>Ascomycota</taxon>
        <taxon>Pezizomycotina</taxon>
        <taxon>Pezizomycetes</taxon>
        <taxon>Pezizales</taxon>
        <taxon>Ascodesmidaceae</taxon>
        <taxon>Ascodesmis</taxon>
    </lineage>
</organism>
<keyword evidence="6 8" id="KW-0539">Nucleus</keyword>
<reference evidence="9 10" key="1">
    <citation type="submission" date="2019-04" db="EMBL/GenBank/DDBJ databases">
        <title>Comparative genomics and transcriptomics to analyze fruiting body development in filamentous ascomycetes.</title>
        <authorList>
            <consortium name="DOE Joint Genome Institute"/>
            <person name="Lutkenhaus R."/>
            <person name="Traeger S."/>
            <person name="Breuer J."/>
            <person name="Kuo A."/>
            <person name="Lipzen A."/>
            <person name="Pangilinan J."/>
            <person name="Dilworth D."/>
            <person name="Sandor L."/>
            <person name="Poggeler S."/>
            <person name="Barry K."/>
            <person name="Grigoriev I.V."/>
            <person name="Nowrousian M."/>
        </authorList>
    </citation>
    <scope>NUCLEOTIDE SEQUENCE [LARGE SCALE GENOMIC DNA]</scope>
    <source>
        <strain evidence="9 10">CBS 389.68</strain>
    </source>
</reference>
<evidence type="ECO:0000256" key="8">
    <source>
        <dbReference type="RuleBase" id="RU364150"/>
    </source>
</evidence>
<dbReference type="InterPro" id="IPR019095">
    <property type="entry name" value="Mediator_Med18"/>
</dbReference>
<dbReference type="GO" id="GO:0003712">
    <property type="term" value="F:transcription coregulator activity"/>
    <property type="evidence" value="ECO:0007669"/>
    <property type="project" value="InterPro"/>
</dbReference>
<comment type="function">
    <text evidence="8">Component of the Mediator complex, a coactivator involved in the regulated transcription of nearly all RNA polymerase II-dependent genes. Mediator functions as a bridge to convey information from gene-specific regulatory proteins to the basal RNA polymerase II transcription machinery. Mediator is recruited to promoters by direct interactions with regulatory proteins and serves as a scaffold for the assembly of a functional preinitiation complex with RNA polymerase II and the general transcription factors.</text>
</comment>
<name>A0A4S2N5B1_9PEZI</name>
<keyword evidence="8" id="KW-0010">Activator</keyword>
<evidence type="ECO:0000313" key="9">
    <source>
        <dbReference type="EMBL" id="TGZ84244.1"/>
    </source>
</evidence>
<evidence type="ECO:0000256" key="2">
    <source>
        <dbReference type="ARBA" id="ARBA00009814"/>
    </source>
</evidence>
<dbReference type="OrthoDB" id="5348092at2759"/>
<dbReference type="PANTHER" id="PTHR13321">
    <property type="entry name" value="MEDIATOR OF RNA POLYMERASE II TRANSCRIPTION, SUBUNIT 18"/>
    <property type="match status" value="1"/>
</dbReference>
<dbReference type="Pfam" id="PF09637">
    <property type="entry name" value="Med18"/>
    <property type="match status" value="1"/>
</dbReference>
<keyword evidence="4 8" id="KW-0805">Transcription regulation</keyword>
<proteinExistence type="inferred from homology"/>
<evidence type="ECO:0000256" key="7">
    <source>
        <dbReference type="ARBA" id="ARBA00032012"/>
    </source>
</evidence>
<dbReference type="InParanoid" id="A0A4S2N5B1"/>
<dbReference type="PANTHER" id="PTHR13321:SF2">
    <property type="entry name" value="MEDIATOR OF RNA POLYMERASE II TRANSCRIPTION SUBUNIT 18"/>
    <property type="match status" value="1"/>
</dbReference>
<comment type="subunit">
    <text evidence="8">Component of the Mediator complex.</text>
</comment>
<dbReference type="GO" id="GO:0016592">
    <property type="term" value="C:mediator complex"/>
    <property type="evidence" value="ECO:0007669"/>
    <property type="project" value="InterPro"/>
</dbReference>
<evidence type="ECO:0000256" key="5">
    <source>
        <dbReference type="ARBA" id="ARBA00023163"/>
    </source>
</evidence>
<dbReference type="Gene3D" id="2.40.320.10">
    <property type="entry name" value="Hypothetical Protein Pfu-838710-001"/>
    <property type="match status" value="1"/>
</dbReference>
<keyword evidence="10" id="KW-1185">Reference proteome</keyword>
<evidence type="ECO:0000313" key="10">
    <source>
        <dbReference type="Proteomes" id="UP000298138"/>
    </source>
</evidence>
<gene>
    <name evidence="8" type="primary">MED18</name>
    <name evidence="9" type="ORF">EX30DRAFT_338788</name>
</gene>
<evidence type="ECO:0000256" key="3">
    <source>
        <dbReference type="ARBA" id="ARBA00019612"/>
    </source>
</evidence>
<evidence type="ECO:0000256" key="4">
    <source>
        <dbReference type="ARBA" id="ARBA00023015"/>
    </source>
</evidence>
<evidence type="ECO:0000256" key="6">
    <source>
        <dbReference type="ARBA" id="ARBA00023242"/>
    </source>
</evidence>
<accession>A0A4S2N5B1</accession>
<comment type="subcellular location">
    <subcellularLocation>
        <location evidence="1 8">Nucleus</location>
    </subcellularLocation>
</comment>
<dbReference type="Proteomes" id="UP000298138">
    <property type="component" value="Unassembled WGS sequence"/>
</dbReference>
<dbReference type="GO" id="GO:0006369">
    <property type="term" value="P:termination of RNA polymerase II transcription"/>
    <property type="evidence" value="ECO:0007669"/>
    <property type="project" value="TreeGrafter"/>
</dbReference>
<comment type="similarity">
    <text evidence="2 8">Belongs to the Mediator complex subunit 18 family.</text>
</comment>
<protein>
    <recommendedName>
        <fullName evidence="3 8">Mediator of RNA polymerase II transcription subunit 18</fullName>
    </recommendedName>
    <alternativeName>
        <fullName evidence="7 8">Mediator complex subunit 18</fullName>
    </alternativeName>
</protein>
<sequence length="242" mass="27184">MNAPDTTTPFFTTSHQELSLHGYVSSDRFPQVIKLLTNLFTMPPDTFTEHHLIHKPHRPKNLPPNVETYYIKLLSRVEDPDADGMDGAQVYDARKQRWAIRLEDLPEVTRRPCVSRSILSANTGSGDVMGFVRAMGYTIHASYFTENRRLVHNNVVLTLSQILVPKTPEAGLGNPYRKDEELRPLDPKNGWIVQASVKVANNSDLDGLGQAVNELTQVKDMVKGVVDLEVIERLALDTRVKG</sequence>
<keyword evidence="5 8" id="KW-0804">Transcription</keyword>
<dbReference type="GO" id="GO:0006357">
    <property type="term" value="P:regulation of transcription by RNA polymerase II"/>
    <property type="evidence" value="ECO:0007669"/>
    <property type="project" value="InterPro"/>
</dbReference>
<dbReference type="STRING" id="341454.A0A4S2N5B1"/>
<dbReference type="GO" id="GO:0070847">
    <property type="term" value="C:core mediator complex"/>
    <property type="evidence" value="ECO:0007669"/>
    <property type="project" value="TreeGrafter"/>
</dbReference>